<keyword evidence="1" id="KW-0472">Membrane</keyword>
<protein>
    <recommendedName>
        <fullName evidence="4">DUF4064 domain-containing protein</fullName>
    </recommendedName>
</protein>
<accession>A0A1X6Z9K0</accession>
<organism evidence="2 3">
    <name type="scientific">Ruegeria meonggei</name>
    <dbReference type="NCBI Taxonomy" id="1446476"/>
    <lineage>
        <taxon>Bacteria</taxon>
        <taxon>Pseudomonadati</taxon>
        <taxon>Pseudomonadota</taxon>
        <taxon>Alphaproteobacteria</taxon>
        <taxon>Rhodobacterales</taxon>
        <taxon>Roseobacteraceae</taxon>
        <taxon>Ruegeria</taxon>
    </lineage>
</organism>
<name>A0A1X6Z9K0_9RHOB</name>
<evidence type="ECO:0000256" key="1">
    <source>
        <dbReference type="SAM" id="Phobius"/>
    </source>
</evidence>
<evidence type="ECO:0000313" key="2">
    <source>
        <dbReference type="EMBL" id="SLN45427.1"/>
    </source>
</evidence>
<feature type="transmembrane region" description="Helical" evidence="1">
    <location>
        <begin position="81"/>
        <end position="102"/>
    </location>
</feature>
<feature type="transmembrane region" description="Helical" evidence="1">
    <location>
        <begin position="114"/>
        <end position="143"/>
    </location>
</feature>
<feature type="transmembrane region" description="Helical" evidence="1">
    <location>
        <begin position="12"/>
        <end position="35"/>
    </location>
</feature>
<dbReference type="OrthoDB" id="7707295at2"/>
<dbReference type="Proteomes" id="UP000193778">
    <property type="component" value="Unassembled WGS sequence"/>
</dbReference>
<keyword evidence="3" id="KW-1185">Reference proteome</keyword>
<proteinExistence type="predicted"/>
<dbReference type="AlphaFoldDB" id="A0A1X6Z9K0"/>
<gene>
    <name evidence="2" type="ORF">RUM8411_02109</name>
</gene>
<dbReference type="EMBL" id="FWFP01000005">
    <property type="protein sequence ID" value="SLN45427.1"/>
    <property type="molecule type" value="Genomic_DNA"/>
</dbReference>
<evidence type="ECO:0008006" key="4">
    <source>
        <dbReference type="Google" id="ProtNLM"/>
    </source>
</evidence>
<evidence type="ECO:0000313" key="3">
    <source>
        <dbReference type="Proteomes" id="UP000193778"/>
    </source>
</evidence>
<keyword evidence="1" id="KW-0812">Transmembrane</keyword>
<reference evidence="3" key="1">
    <citation type="submission" date="2017-03" db="EMBL/GenBank/DDBJ databases">
        <authorList>
            <person name="Rodrigo-Torres L."/>
            <person name="Arahal R.D."/>
            <person name="Lucena T."/>
        </authorList>
    </citation>
    <scope>NUCLEOTIDE SEQUENCE [LARGE SCALE GENOMIC DNA]</scope>
    <source>
        <strain evidence="3">CECT 8411</strain>
    </source>
</reference>
<dbReference type="RefSeq" id="WP_085822614.1">
    <property type="nucleotide sequence ID" value="NZ_FWFP01000005.1"/>
</dbReference>
<sequence>MTEVTAQNDHSPVFGWLGFLIASTSLMAALFVFWAGPFAPQQSTGVSLGELAAEIGKSTLRSAAGLDQPEPVERARNMDDFLQIGVAMLGGLAIILAAVGLMRHEKKRPAIAGIVIGVGAILFQFFAMAFFALLGVLVIMALLNSFSDVFSGLFGG</sequence>
<keyword evidence="1" id="KW-1133">Transmembrane helix</keyword>